<protein>
    <submittedName>
        <fullName evidence="2">NYN domain-containing protein</fullName>
    </submittedName>
</protein>
<evidence type="ECO:0000313" key="3">
    <source>
        <dbReference type="Proteomes" id="UP001528672"/>
    </source>
</evidence>
<evidence type="ECO:0000313" key="2">
    <source>
        <dbReference type="EMBL" id="MDD0813817.1"/>
    </source>
</evidence>
<reference evidence="2 3" key="1">
    <citation type="submission" date="2023-02" db="EMBL/GenBank/DDBJ databases">
        <title>Bacterial whole genome sequence for Curvibacter sp. HBC28.</title>
        <authorList>
            <person name="Le V."/>
            <person name="Ko S.-R."/>
            <person name="Ahn C.-Y."/>
            <person name="Oh H.-M."/>
        </authorList>
    </citation>
    <scope>NUCLEOTIDE SEQUENCE [LARGE SCALE GENOMIC DNA]</scope>
    <source>
        <strain evidence="2 3">HBC28</strain>
    </source>
</reference>
<dbReference type="EMBL" id="JAQSIO010000001">
    <property type="protein sequence ID" value="MDD0813817.1"/>
    <property type="molecule type" value="Genomic_DNA"/>
</dbReference>
<organism evidence="2 3">
    <name type="scientific">Curvibacter microcysteis</name>
    <dbReference type="NCBI Taxonomy" id="3026419"/>
    <lineage>
        <taxon>Bacteria</taxon>
        <taxon>Pseudomonadati</taxon>
        <taxon>Pseudomonadota</taxon>
        <taxon>Betaproteobacteria</taxon>
        <taxon>Burkholderiales</taxon>
        <taxon>Comamonadaceae</taxon>
        <taxon>Curvibacter</taxon>
    </lineage>
</organism>
<sequence>MAECHSLVSGRVVCVTRITPVVAMPPSAGRSGALLGGGRAIQSDERKKTPMTIGYTFWHIRPLAVRPPAHPGSVPTPWGFFIFDPCPVGGRMNSRPIAILIDGSFLLKRLPRLLPADQIDTPEKMARCVRKLCFTHVMRLRGGSGKLWQQHLYRAFFYDAIPFDGKAHHPIDNQSIDFAKSAVARQRHALFEQLRKERKLALRLGKVNRDHDWTLSPRLTKEALRTRDWLAPLHPLAALIEAQADPGQDLTLSLSVEQARQLQKACAFWQGLQVGDVALGLRQKGVDMRIAIDIASLTLKKQAGTIVLVAGDSDFVPAAKLARREGMEFILDPLWQSINDDLFEHIDALQSGLKPPNATPAS</sequence>
<name>A0ABT5MB76_9BURK</name>
<comment type="caution">
    <text evidence="2">The sequence shown here is derived from an EMBL/GenBank/DDBJ whole genome shotgun (WGS) entry which is preliminary data.</text>
</comment>
<keyword evidence="3" id="KW-1185">Reference proteome</keyword>
<dbReference type="Pfam" id="PF01936">
    <property type="entry name" value="NYN"/>
    <property type="match status" value="1"/>
</dbReference>
<evidence type="ECO:0000259" key="1">
    <source>
        <dbReference type="Pfam" id="PF01936"/>
    </source>
</evidence>
<proteinExistence type="predicted"/>
<accession>A0ABT5MB76</accession>
<gene>
    <name evidence="2" type="ORF">PSQ39_04170</name>
</gene>
<dbReference type="Gene3D" id="3.40.50.1010">
    <property type="entry name" value="5'-nuclease"/>
    <property type="match status" value="1"/>
</dbReference>
<dbReference type="Proteomes" id="UP001528672">
    <property type="component" value="Unassembled WGS sequence"/>
</dbReference>
<dbReference type="InterPro" id="IPR021139">
    <property type="entry name" value="NYN"/>
</dbReference>
<feature type="domain" description="NYN" evidence="1">
    <location>
        <begin position="282"/>
        <end position="331"/>
    </location>
</feature>
<dbReference type="CDD" id="cd18722">
    <property type="entry name" value="PIN_NicB-like"/>
    <property type="match status" value="1"/>
</dbReference>